<dbReference type="EMBL" id="CAXAMN010000647">
    <property type="protein sequence ID" value="CAK8989850.1"/>
    <property type="molecule type" value="Genomic_DNA"/>
</dbReference>
<evidence type="ECO:0000256" key="2">
    <source>
        <dbReference type="SAM" id="MobiDB-lite"/>
    </source>
</evidence>
<dbReference type="Pfam" id="PF01380">
    <property type="entry name" value="SIS"/>
    <property type="match status" value="2"/>
</dbReference>
<dbReference type="InterPro" id="IPR035466">
    <property type="entry name" value="GlmS/AgaS_SIS"/>
</dbReference>
<proteinExistence type="predicted"/>
<keyword evidence="5" id="KW-1185">Reference proteome</keyword>
<dbReference type="InterPro" id="IPR035490">
    <property type="entry name" value="GlmS/FrlB_SIS"/>
</dbReference>
<dbReference type="CDD" id="cd05008">
    <property type="entry name" value="SIS_GlmS_GlmD_1"/>
    <property type="match status" value="1"/>
</dbReference>
<dbReference type="CDD" id="cd05009">
    <property type="entry name" value="SIS_GlmS_GlmD_2"/>
    <property type="match status" value="1"/>
</dbReference>
<reference evidence="4 5" key="1">
    <citation type="submission" date="2024-02" db="EMBL/GenBank/DDBJ databases">
        <authorList>
            <person name="Chen Y."/>
            <person name="Shah S."/>
            <person name="Dougan E. K."/>
            <person name="Thang M."/>
            <person name="Chan C."/>
        </authorList>
    </citation>
    <scope>NUCLEOTIDE SEQUENCE [LARGE SCALE GENOMIC DNA]</scope>
</reference>
<accession>A0ABP0HIB9</accession>
<gene>
    <name evidence="4" type="ORF">CCMP2556_LOCUS1818</name>
</gene>
<dbReference type="SUPFAM" id="SSF53697">
    <property type="entry name" value="SIS domain"/>
    <property type="match status" value="1"/>
</dbReference>
<evidence type="ECO:0000256" key="1">
    <source>
        <dbReference type="ARBA" id="ARBA00022737"/>
    </source>
</evidence>
<dbReference type="PANTHER" id="PTHR10937:SF0">
    <property type="entry name" value="GLUTAMINE--FRUCTOSE-6-PHOSPHATE TRANSAMINASE (ISOMERIZING)"/>
    <property type="match status" value="1"/>
</dbReference>
<protein>
    <recommendedName>
        <fullName evidence="3">SIS domain-containing protein</fullName>
    </recommendedName>
</protein>
<dbReference type="SUPFAM" id="SSF56235">
    <property type="entry name" value="N-terminal nucleophile aminohydrolases (Ntn hydrolases)"/>
    <property type="match status" value="1"/>
</dbReference>
<dbReference type="InterPro" id="IPR001347">
    <property type="entry name" value="SIS_dom"/>
</dbReference>
<sequence length="776" mass="85503">MMPKRRQTRVLQLEAQGGAKALSVNTRGLMSPKSEADSTDEGPMVPSFEVEEGTPRDSDTAPEVQEDFGEVEKPQPSNKKYLFKLGIADGMVPQADTVYKPREERPRQHCTLIIFDWDDTLLCTSALQSGKPPKDQELLALEAEAVKLFELAKTLGTVIIITNAINGWVEHSCAKHMPTLAKHLENVEIISARAKYEERFPDDPTQWKVEAFCEVKENSQTIANLVALGDSTAEMAALHAMAKLYHISYTKTIKFKARPRCVELQQELCLVEKKLATIDDPDLIIGARKGSPLILGVGHGEHMLASDASAIVEHTKDVVYLREGEIVEVRRSGFKVHDLEKVVRKLGKNTISPRPDDVENPIVRLELSLEQIEKGGYKHFMLKEIMDQPNAMRNCLRGRIYQPAEAPDRWEIKLGGLEKAKEGALNPQSPLERMANACRFIFAACGTSWHSGLIGKYAFEKLAGVRAEVEYASEFRYRKPLICDSDCLIAISQSGETADTLEAIKMAKEHKAAAPSIASVGSSFDPKAELPQALTIGVVNVVGSSIARETDCGMYLHAGPEIGVASTKAFTCQVIALLLMALRLGKQRGALSEEMLNMYCAALNAVPDSIEKWMSSLTEQTQVISKNLRLATNALFSGMGVHFPVALEGALKLKEISYIHAEGFPASEIRHGGITLIRNFVPVICIAMRSDPAYEQIKQMVRDFRHKGAALLVLTDDGNTDFAGVAHFTLCCPATKLEMQPLISCIPLQLLSYHIADMRGCSIDQPRNLAKSVTVE</sequence>
<dbReference type="Gene3D" id="3.40.50.10490">
    <property type="entry name" value="Glucose-6-phosphate isomerase like protein, domain 1"/>
    <property type="match status" value="2"/>
</dbReference>
<comment type="caution">
    <text evidence="4">The sequence shown here is derived from an EMBL/GenBank/DDBJ whole genome shotgun (WGS) entry which is preliminary data.</text>
</comment>
<evidence type="ECO:0000313" key="4">
    <source>
        <dbReference type="EMBL" id="CAK8989850.1"/>
    </source>
</evidence>
<dbReference type="PANTHER" id="PTHR10937">
    <property type="entry name" value="GLUCOSAMINE--FRUCTOSE-6-PHOSPHATE AMINOTRANSFERASE, ISOMERIZING"/>
    <property type="match status" value="1"/>
</dbReference>
<dbReference type="NCBIfam" id="NF001484">
    <property type="entry name" value="PRK00331.1"/>
    <property type="match status" value="1"/>
</dbReference>
<feature type="domain" description="SIS" evidence="3">
    <location>
        <begin position="624"/>
        <end position="766"/>
    </location>
</feature>
<keyword evidence="1" id="KW-0677">Repeat</keyword>
<dbReference type="PROSITE" id="PS51464">
    <property type="entry name" value="SIS"/>
    <property type="match status" value="2"/>
</dbReference>
<dbReference type="NCBIfam" id="TIGR01135">
    <property type="entry name" value="glmS"/>
    <property type="match status" value="1"/>
</dbReference>
<dbReference type="InterPro" id="IPR005855">
    <property type="entry name" value="GFAT"/>
</dbReference>
<evidence type="ECO:0000313" key="5">
    <source>
        <dbReference type="Proteomes" id="UP001642484"/>
    </source>
</evidence>
<dbReference type="InterPro" id="IPR046348">
    <property type="entry name" value="SIS_dom_sf"/>
</dbReference>
<dbReference type="InterPro" id="IPR029055">
    <property type="entry name" value="Ntn_hydrolases_N"/>
</dbReference>
<feature type="region of interest" description="Disordered" evidence="2">
    <location>
        <begin position="25"/>
        <end position="74"/>
    </location>
</feature>
<dbReference type="Gene3D" id="3.60.20.10">
    <property type="entry name" value="Glutamine Phosphoribosylpyrophosphate, subunit 1, domain 1"/>
    <property type="match status" value="1"/>
</dbReference>
<dbReference type="Proteomes" id="UP001642484">
    <property type="component" value="Unassembled WGS sequence"/>
</dbReference>
<name>A0ABP0HIB9_9DINO</name>
<evidence type="ECO:0000259" key="3">
    <source>
        <dbReference type="PROSITE" id="PS51464"/>
    </source>
</evidence>
<organism evidence="4 5">
    <name type="scientific">Durusdinium trenchii</name>
    <dbReference type="NCBI Taxonomy" id="1381693"/>
    <lineage>
        <taxon>Eukaryota</taxon>
        <taxon>Sar</taxon>
        <taxon>Alveolata</taxon>
        <taxon>Dinophyceae</taxon>
        <taxon>Suessiales</taxon>
        <taxon>Symbiodiniaceae</taxon>
        <taxon>Durusdinium</taxon>
    </lineage>
</organism>
<feature type="domain" description="SIS" evidence="3">
    <location>
        <begin position="430"/>
        <end position="590"/>
    </location>
</feature>